<keyword evidence="5" id="KW-0732">Signal</keyword>
<feature type="domain" description="Metallo-beta-lactamase" evidence="6">
    <location>
        <begin position="95"/>
        <end position="301"/>
    </location>
</feature>
<reference evidence="7 8" key="1">
    <citation type="journal article" date="2018" name="Int. J. Syst. Evol. Microbiol.">
        <title>Uliginosibacterium sediminicola sp. nov., isolated from freshwater sediment.</title>
        <authorList>
            <person name="Hwang W.M."/>
            <person name="Kim S.M."/>
            <person name="Kang K."/>
            <person name="Ahn T.Y."/>
        </authorList>
    </citation>
    <scope>NUCLEOTIDE SEQUENCE [LARGE SCALE GENOMIC DNA]</scope>
    <source>
        <strain evidence="7 8">M1-21</strain>
    </source>
</reference>
<proteinExistence type="inferred from homology"/>
<accession>A0ABU9YTR8</accession>
<dbReference type="InterPro" id="IPR001279">
    <property type="entry name" value="Metallo-B-lactamas"/>
</dbReference>
<gene>
    <name evidence="7" type="ORF">ABDB84_01265</name>
</gene>
<keyword evidence="2" id="KW-0479">Metal-binding</keyword>
<evidence type="ECO:0000259" key="6">
    <source>
        <dbReference type="SMART" id="SM00849"/>
    </source>
</evidence>
<comment type="similarity">
    <text evidence="1">Belongs to the metallo-beta-lactamase superfamily.</text>
</comment>
<evidence type="ECO:0000313" key="8">
    <source>
        <dbReference type="Proteomes" id="UP001410394"/>
    </source>
</evidence>
<keyword evidence="8" id="KW-1185">Reference proteome</keyword>
<evidence type="ECO:0000313" key="7">
    <source>
        <dbReference type="EMBL" id="MEN3067084.1"/>
    </source>
</evidence>
<dbReference type="CDD" id="cd07720">
    <property type="entry name" value="OPHC2-like_MBL-fold"/>
    <property type="match status" value="1"/>
</dbReference>
<keyword evidence="4" id="KW-0862">Zinc</keyword>
<name>A0ABU9YTR8_9RHOO</name>
<feature type="signal peptide" evidence="5">
    <location>
        <begin position="1"/>
        <end position="31"/>
    </location>
</feature>
<dbReference type="EMBL" id="JBDIVE010000001">
    <property type="protein sequence ID" value="MEN3067084.1"/>
    <property type="molecule type" value="Genomic_DNA"/>
</dbReference>
<dbReference type="Gene3D" id="3.60.15.10">
    <property type="entry name" value="Ribonuclease Z/Hydroxyacylglutathione hydrolase-like"/>
    <property type="match status" value="1"/>
</dbReference>
<comment type="caution">
    <text evidence="7">The sequence shown here is derived from an EMBL/GenBank/DDBJ whole genome shotgun (WGS) entry which is preliminary data.</text>
</comment>
<dbReference type="Pfam" id="PF00753">
    <property type="entry name" value="Lactamase_B"/>
    <property type="match status" value="1"/>
</dbReference>
<dbReference type="PANTHER" id="PTHR42978">
    <property type="entry name" value="QUORUM-QUENCHING LACTONASE YTNP-RELATED-RELATED"/>
    <property type="match status" value="1"/>
</dbReference>
<dbReference type="InterPro" id="IPR036866">
    <property type="entry name" value="RibonucZ/Hydroxyglut_hydro"/>
</dbReference>
<dbReference type="RefSeq" id="WP_345917852.1">
    <property type="nucleotide sequence ID" value="NZ_JBDIVE010000001.1"/>
</dbReference>
<keyword evidence="3" id="KW-0378">Hydrolase</keyword>
<evidence type="ECO:0000256" key="4">
    <source>
        <dbReference type="ARBA" id="ARBA00022833"/>
    </source>
</evidence>
<protein>
    <submittedName>
        <fullName evidence="7">MBL fold metallo-hydrolase</fullName>
    </submittedName>
</protein>
<dbReference type="Proteomes" id="UP001410394">
    <property type="component" value="Unassembled WGS sequence"/>
</dbReference>
<dbReference type="SUPFAM" id="SSF56281">
    <property type="entry name" value="Metallo-hydrolase/oxidoreductase"/>
    <property type="match status" value="1"/>
</dbReference>
<evidence type="ECO:0000256" key="1">
    <source>
        <dbReference type="ARBA" id="ARBA00007749"/>
    </source>
</evidence>
<dbReference type="PANTHER" id="PTHR42978:SF6">
    <property type="entry name" value="QUORUM-QUENCHING LACTONASE YTNP-RELATED"/>
    <property type="match status" value="1"/>
</dbReference>
<organism evidence="7 8">
    <name type="scientific">Uliginosibacterium sediminicola</name>
    <dbReference type="NCBI Taxonomy" id="2024550"/>
    <lineage>
        <taxon>Bacteria</taxon>
        <taxon>Pseudomonadati</taxon>
        <taxon>Pseudomonadota</taxon>
        <taxon>Betaproteobacteria</taxon>
        <taxon>Rhodocyclales</taxon>
        <taxon>Zoogloeaceae</taxon>
        <taxon>Uliginosibacterium</taxon>
    </lineage>
</organism>
<evidence type="ECO:0000256" key="2">
    <source>
        <dbReference type="ARBA" id="ARBA00022723"/>
    </source>
</evidence>
<feature type="chain" id="PRO_5045413586" evidence="5">
    <location>
        <begin position="32"/>
        <end position="331"/>
    </location>
</feature>
<dbReference type="InterPro" id="IPR051013">
    <property type="entry name" value="MBL_superfamily_lactonases"/>
</dbReference>
<evidence type="ECO:0000256" key="3">
    <source>
        <dbReference type="ARBA" id="ARBA00022801"/>
    </source>
</evidence>
<dbReference type="SMART" id="SM00849">
    <property type="entry name" value="Lactamase_B"/>
    <property type="match status" value="1"/>
</dbReference>
<sequence>MKFPILSRSLIGLALLGGLLGTSLLTNTASAAAPAQVKTQVPGYYRYALGNLEITALYDGYVDLDSKLLKGLRAAEVQTLLARMFVADIKGVQTAVNAYLVNTGEHLVLVDAGAASCFGPSLGKVLDNVRAAGYSPEAVDTVLLTHMHPDHICGLLSAEGKMAFPKATVWAAQEDADFWLSDKIAAAAPAGNQPFFKMARDAVAPYQAAGQFRSFKKGEALMPGISAVASPGHTPGHTSYLLGTPSKGLLIWGDIVHNHAVQFAHPEVSIEFDTDQKQAIASRKALFEQAAKAGWAIAGAHLPFPGLGHVRKDAKGYAWVPVEFSPLRSDR</sequence>
<evidence type="ECO:0000256" key="5">
    <source>
        <dbReference type="SAM" id="SignalP"/>
    </source>
</evidence>